<dbReference type="Gene3D" id="3.40.50.300">
    <property type="entry name" value="P-loop containing nucleotide triphosphate hydrolases"/>
    <property type="match status" value="1"/>
</dbReference>
<dbReference type="PANTHER" id="PTHR42939">
    <property type="entry name" value="ABC TRANSPORTER ATP-BINDING PROTEIN ALBC-RELATED"/>
    <property type="match status" value="1"/>
</dbReference>
<dbReference type="InterPro" id="IPR003439">
    <property type="entry name" value="ABC_transporter-like_ATP-bd"/>
</dbReference>
<keyword evidence="3" id="KW-0067">ATP-binding</keyword>
<evidence type="ECO:0000256" key="1">
    <source>
        <dbReference type="ARBA" id="ARBA00022448"/>
    </source>
</evidence>
<feature type="domain" description="ABC transporter" evidence="4">
    <location>
        <begin position="28"/>
        <end position="154"/>
    </location>
</feature>
<dbReference type="GO" id="GO:0005524">
    <property type="term" value="F:ATP binding"/>
    <property type="evidence" value="ECO:0007669"/>
    <property type="project" value="UniProtKB-KW"/>
</dbReference>
<evidence type="ECO:0000256" key="2">
    <source>
        <dbReference type="ARBA" id="ARBA00022741"/>
    </source>
</evidence>
<dbReference type="RefSeq" id="WP_188953528.1">
    <property type="nucleotide sequence ID" value="NZ_BMIB01000003.1"/>
</dbReference>
<dbReference type="EMBL" id="BMIB01000003">
    <property type="protein sequence ID" value="GGH70810.1"/>
    <property type="molecule type" value="Genomic_DNA"/>
</dbReference>
<evidence type="ECO:0000259" key="4">
    <source>
        <dbReference type="Pfam" id="PF00005"/>
    </source>
</evidence>
<dbReference type="Pfam" id="PF00005">
    <property type="entry name" value="ABC_tran"/>
    <property type="match status" value="1"/>
</dbReference>
<dbReference type="SUPFAM" id="SSF52540">
    <property type="entry name" value="P-loop containing nucleoside triphosphate hydrolases"/>
    <property type="match status" value="1"/>
</dbReference>
<accession>A0A917MWI9</accession>
<evidence type="ECO:0000256" key="3">
    <source>
        <dbReference type="ARBA" id="ARBA00022840"/>
    </source>
</evidence>
<protein>
    <recommendedName>
        <fullName evidence="4">ABC transporter domain-containing protein</fullName>
    </recommendedName>
</protein>
<dbReference type="InterPro" id="IPR027417">
    <property type="entry name" value="P-loop_NTPase"/>
</dbReference>
<dbReference type="AlphaFoldDB" id="A0A917MWI9"/>
<dbReference type="GO" id="GO:0016887">
    <property type="term" value="F:ATP hydrolysis activity"/>
    <property type="evidence" value="ECO:0007669"/>
    <property type="project" value="InterPro"/>
</dbReference>
<dbReference type="InterPro" id="IPR051782">
    <property type="entry name" value="ABC_Transporter_VariousFunc"/>
</dbReference>
<comment type="caution">
    <text evidence="5">The sequence shown here is derived from an EMBL/GenBank/DDBJ whole genome shotgun (WGS) entry which is preliminary data.</text>
</comment>
<dbReference type="Proteomes" id="UP000627292">
    <property type="component" value="Unassembled WGS sequence"/>
</dbReference>
<sequence>MIQFRHVKKAYHTRTILDIPELQLHSGLYWIKGGNGSGKTTLLKMVAGIIPFEGDIFFQQTSLHGQPVPYRRQVSWAEAEPQYPSFLTGTQLLKLYLNVRRLPWSQAEPLLAALDMQGWIHLPVGTYSAGMTKKLSLVLALCSNTPVMVLDEPLITLDTTSVKVLCEWILRMQQQAGTLFLMSSHQQLDDSVALPVTVYEVYNSQLRLA</sequence>
<reference evidence="5" key="2">
    <citation type="submission" date="2020-09" db="EMBL/GenBank/DDBJ databases">
        <authorList>
            <person name="Sun Q."/>
            <person name="Zhou Y."/>
        </authorList>
    </citation>
    <scope>NUCLEOTIDE SEQUENCE</scope>
    <source>
        <strain evidence="5">CGMCC 1.15290</strain>
    </source>
</reference>
<keyword evidence="2" id="KW-0547">Nucleotide-binding</keyword>
<organism evidence="5 6">
    <name type="scientific">Filimonas zeae</name>
    <dbReference type="NCBI Taxonomy" id="1737353"/>
    <lineage>
        <taxon>Bacteria</taxon>
        <taxon>Pseudomonadati</taxon>
        <taxon>Bacteroidota</taxon>
        <taxon>Chitinophagia</taxon>
        <taxon>Chitinophagales</taxon>
        <taxon>Chitinophagaceae</taxon>
        <taxon>Filimonas</taxon>
    </lineage>
</organism>
<keyword evidence="6" id="KW-1185">Reference proteome</keyword>
<proteinExistence type="predicted"/>
<evidence type="ECO:0000313" key="6">
    <source>
        <dbReference type="Proteomes" id="UP000627292"/>
    </source>
</evidence>
<reference evidence="5" key="1">
    <citation type="journal article" date="2014" name="Int. J. Syst. Evol. Microbiol.">
        <title>Complete genome sequence of Corynebacterium casei LMG S-19264T (=DSM 44701T), isolated from a smear-ripened cheese.</title>
        <authorList>
            <consortium name="US DOE Joint Genome Institute (JGI-PGF)"/>
            <person name="Walter F."/>
            <person name="Albersmeier A."/>
            <person name="Kalinowski J."/>
            <person name="Ruckert C."/>
        </authorList>
    </citation>
    <scope>NUCLEOTIDE SEQUENCE</scope>
    <source>
        <strain evidence="5">CGMCC 1.15290</strain>
    </source>
</reference>
<gene>
    <name evidence="5" type="ORF">GCM10011379_29460</name>
</gene>
<dbReference type="PANTHER" id="PTHR42939:SF1">
    <property type="entry name" value="ABC TRANSPORTER ATP-BINDING PROTEIN ALBC-RELATED"/>
    <property type="match status" value="1"/>
</dbReference>
<name>A0A917MWI9_9BACT</name>
<evidence type="ECO:0000313" key="5">
    <source>
        <dbReference type="EMBL" id="GGH70810.1"/>
    </source>
</evidence>
<keyword evidence="1" id="KW-0813">Transport</keyword>